<keyword evidence="1" id="KW-0175">Coiled coil</keyword>
<dbReference type="Proteomes" id="UP000187209">
    <property type="component" value="Unassembled WGS sequence"/>
</dbReference>
<proteinExistence type="predicted"/>
<feature type="coiled-coil region" evidence="1">
    <location>
        <begin position="113"/>
        <end position="427"/>
    </location>
</feature>
<name>A0A1R2D0W8_9CILI</name>
<gene>
    <name evidence="2" type="ORF">SteCoe_1915</name>
</gene>
<protein>
    <submittedName>
        <fullName evidence="2">Uncharacterized protein</fullName>
    </submittedName>
</protein>
<organism evidence="2 3">
    <name type="scientific">Stentor coeruleus</name>
    <dbReference type="NCBI Taxonomy" id="5963"/>
    <lineage>
        <taxon>Eukaryota</taxon>
        <taxon>Sar</taxon>
        <taxon>Alveolata</taxon>
        <taxon>Ciliophora</taxon>
        <taxon>Postciliodesmatophora</taxon>
        <taxon>Heterotrichea</taxon>
        <taxon>Heterotrichida</taxon>
        <taxon>Stentoridae</taxon>
        <taxon>Stentor</taxon>
    </lineage>
</organism>
<reference evidence="2 3" key="1">
    <citation type="submission" date="2016-11" db="EMBL/GenBank/DDBJ databases">
        <title>The macronuclear genome of Stentor coeruleus: a giant cell with tiny introns.</title>
        <authorList>
            <person name="Slabodnick M."/>
            <person name="Ruby J.G."/>
            <person name="Reiff S.B."/>
            <person name="Swart E.C."/>
            <person name="Gosai S."/>
            <person name="Prabakaran S."/>
            <person name="Witkowska E."/>
            <person name="Larue G.E."/>
            <person name="Fisher S."/>
            <person name="Freeman R.M."/>
            <person name="Gunawardena J."/>
            <person name="Chu W."/>
            <person name="Stover N.A."/>
            <person name="Gregory B.D."/>
            <person name="Nowacki M."/>
            <person name="Derisi J."/>
            <person name="Roy S.W."/>
            <person name="Marshall W.F."/>
            <person name="Sood P."/>
        </authorList>
    </citation>
    <scope>NUCLEOTIDE SEQUENCE [LARGE SCALE GENOMIC DNA]</scope>
    <source>
        <strain evidence="2">WM001</strain>
    </source>
</reference>
<accession>A0A1R2D0W8</accession>
<evidence type="ECO:0000313" key="2">
    <source>
        <dbReference type="EMBL" id="OMJ94886.1"/>
    </source>
</evidence>
<comment type="caution">
    <text evidence="2">The sequence shown here is derived from an EMBL/GenBank/DDBJ whole genome shotgun (WGS) entry which is preliminary data.</text>
</comment>
<feature type="coiled-coil region" evidence="1">
    <location>
        <begin position="460"/>
        <end position="487"/>
    </location>
</feature>
<dbReference type="EMBL" id="MPUH01000020">
    <property type="protein sequence ID" value="OMJ94886.1"/>
    <property type="molecule type" value="Genomic_DNA"/>
</dbReference>
<keyword evidence="3" id="KW-1185">Reference proteome</keyword>
<sequence>MERSTGILDVLKPSTRYESPRIQLNPSKLEANFKAKKLISEENLLNLIKSLEIQLQRLDIYVKFDTNCEDPCSRLLQVVKSCVDQLVEVKEKLNLNSFISTPSEAEKRTSNELKHTAEKLQLANKQLKHYERLLQKKEKMIIEREKNLAKEQANMEKSKEQLEVTKARLENIERHGVHIENHILNHQNSDNLKNLALRITSEQENLEKQKETLQKQAMILEETMEKLEKEKHEQLEILEENKKLFENIESQNQDIQETRKFIESQKSEILEIKTNNERLLETVAKERNNLKAEEEKLMRQKMELDSKIVMFNHEKNESSKQISDIEVEKMKLLQEKDLVQQIKQKLNEEREMLKQEYMSLEDIKEQMATQSQLELSSRESLLSQKEEELEKTIVELKIQIEAYNQQIFEKENEFKSKEEIMQEKEQKIKICLANMKLVEMSLIESKNQCLEIQNNLIPEIESYMEMFQQIISECNKLKNELEEILQNVNIYGKIPDMDADVMLESTLKDNEPKDRNQYRDSNEHMIHELTSELQEKISICEAREEEINLKNIENMRTADLLKKAWNEYEEKRKDFELEVQQEREKLKKNFFQLENSLKMVKEKEQEVLSLRTELVEKEKLLRVWEEDIKKRAKAV</sequence>
<evidence type="ECO:0000256" key="1">
    <source>
        <dbReference type="SAM" id="Coils"/>
    </source>
</evidence>
<evidence type="ECO:0000313" key="3">
    <source>
        <dbReference type="Proteomes" id="UP000187209"/>
    </source>
</evidence>
<dbReference type="AlphaFoldDB" id="A0A1R2D0W8"/>
<feature type="coiled-coil region" evidence="1">
    <location>
        <begin position="558"/>
        <end position="620"/>
    </location>
</feature>